<dbReference type="Proteomes" id="UP000077266">
    <property type="component" value="Unassembled WGS sequence"/>
</dbReference>
<evidence type="ECO:0000256" key="1">
    <source>
        <dbReference type="SAM" id="MobiDB-lite"/>
    </source>
</evidence>
<dbReference type="OrthoDB" id="3058642at2759"/>
<protein>
    <submittedName>
        <fullName evidence="2">Uncharacterized protein</fullName>
    </submittedName>
</protein>
<evidence type="ECO:0000313" key="2">
    <source>
        <dbReference type="EMBL" id="KZV90820.1"/>
    </source>
</evidence>
<dbReference type="CDD" id="cd21075">
    <property type="entry name" value="DBD_XPA-like"/>
    <property type="match status" value="1"/>
</dbReference>
<evidence type="ECO:0000313" key="3">
    <source>
        <dbReference type="Proteomes" id="UP000077266"/>
    </source>
</evidence>
<sequence>MPRARRSAAVKLKQSKLDSGNINRAEEQDESEWEPRSRRGNVLSKRQSLAQYRLKDKDLKDIPFGQDTWTDTDEEPAVERPVYRYQEQDVERVAWEVHHGPDGLLKRLKRDYQWYKRSQMSKNPWKRLKFDAPSWFTIDTPSDEDRWEETEGLHTARLQLPDWLWVPINKYVDAQYLSYNAWRRGRKALRWREDLLDAAVLDLHYPTRPEDVPPESEALDALRRILELAPRYDDRRQFKAGRIIRYHCADGEVGFAWSGAYLDRLELAWHCKQHPILDTTGPGSGLAGWETIRWEVYDKFVECTQSLRTSASANGPQWVDDARMWLVGRTTHRADVPPLWRRCLSLSPPLSEEYRALLPLTDDCGCVDPHD</sequence>
<dbReference type="AlphaFoldDB" id="A0A165GPI5"/>
<dbReference type="EMBL" id="KV426040">
    <property type="protein sequence ID" value="KZV90820.1"/>
    <property type="molecule type" value="Genomic_DNA"/>
</dbReference>
<gene>
    <name evidence="2" type="ORF">EXIGLDRAFT_719941</name>
</gene>
<name>A0A165GPI5_EXIGL</name>
<reference evidence="2 3" key="1">
    <citation type="journal article" date="2016" name="Mol. Biol. Evol.">
        <title>Comparative Genomics of Early-Diverging Mushroom-Forming Fungi Provides Insights into the Origins of Lignocellulose Decay Capabilities.</title>
        <authorList>
            <person name="Nagy L.G."/>
            <person name="Riley R."/>
            <person name="Tritt A."/>
            <person name="Adam C."/>
            <person name="Daum C."/>
            <person name="Floudas D."/>
            <person name="Sun H."/>
            <person name="Yadav J.S."/>
            <person name="Pangilinan J."/>
            <person name="Larsson K.H."/>
            <person name="Matsuura K."/>
            <person name="Barry K."/>
            <person name="Labutti K."/>
            <person name="Kuo R."/>
            <person name="Ohm R.A."/>
            <person name="Bhattacharya S.S."/>
            <person name="Shirouzu T."/>
            <person name="Yoshinaga Y."/>
            <person name="Martin F.M."/>
            <person name="Grigoriev I.V."/>
            <person name="Hibbett D.S."/>
        </authorList>
    </citation>
    <scope>NUCLEOTIDE SEQUENCE [LARGE SCALE GENOMIC DNA]</scope>
    <source>
        <strain evidence="2 3">HHB12029</strain>
    </source>
</reference>
<keyword evidence="3" id="KW-1185">Reference proteome</keyword>
<accession>A0A165GPI5</accession>
<proteinExistence type="predicted"/>
<organism evidence="2 3">
    <name type="scientific">Exidia glandulosa HHB12029</name>
    <dbReference type="NCBI Taxonomy" id="1314781"/>
    <lineage>
        <taxon>Eukaryota</taxon>
        <taxon>Fungi</taxon>
        <taxon>Dikarya</taxon>
        <taxon>Basidiomycota</taxon>
        <taxon>Agaricomycotina</taxon>
        <taxon>Agaricomycetes</taxon>
        <taxon>Auriculariales</taxon>
        <taxon>Exidiaceae</taxon>
        <taxon>Exidia</taxon>
    </lineage>
</organism>
<dbReference type="InParanoid" id="A0A165GPI5"/>
<feature type="region of interest" description="Disordered" evidence="1">
    <location>
        <begin position="1"/>
        <end position="47"/>
    </location>
</feature>